<dbReference type="EMBL" id="JABAIK010000027">
    <property type="protein sequence ID" value="NLS14718.1"/>
    <property type="molecule type" value="Genomic_DNA"/>
</dbReference>
<keyword evidence="5" id="KW-1185">Reference proteome</keyword>
<dbReference type="GO" id="GO:0005829">
    <property type="term" value="C:cytosol"/>
    <property type="evidence" value="ECO:0007669"/>
    <property type="project" value="TreeGrafter"/>
</dbReference>
<dbReference type="InterPro" id="IPR036320">
    <property type="entry name" value="Glycosyl_Trfase_fam3_N_dom_sf"/>
</dbReference>
<keyword evidence="1" id="KW-0328">Glycosyltransferase</keyword>
<dbReference type="PANTHER" id="PTHR43285">
    <property type="entry name" value="ANTHRANILATE PHOSPHORIBOSYLTRANSFERASE"/>
    <property type="match status" value="1"/>
</dbReference>
<organism evidence="4 5">
    <name type="scientific">Vibrio agarilyticus</name>
    <dbReference type="NCBI Taxonomy" id="2726741"/>
    <lineage>
        <taxon>Bacteria</taxon>
        <taxon>Pseudomonadati</taxon>
        <taxon>Pseudomonadota</taxon>
        <taxon>Gammaproteobacteria</taxon>
        <taxon>Vibrionales</taxon>
        <taxon>Vibrionaceae</taxon>
        <taxon>Vibrio</taxon>
    </lineage>
</organism>
<reference evidence="4 5" key="1">
    <citation type="submission" date="2020-04" db="EMBL/GenBank/DDBJ databases">
        <title>Vibrio sp. SM6, a novel species isolated from seawater.</title>
        <authorList>
            <person name="Wang X."/>
        </authorList>
    </citation>
    <scope>NUCLEOTIDE SEQUENCE [LARGE SCALE GENOMIC DNA]</scope>
    <source>
        <strain evidence="4 5">SM6</strain>
    </source>
</reference>
<dbReference type="Gene3D" id="1.20.970.10">
    <property type="entry name" value="Transferase, Pyrimidine Nucleoside Phosphorylase, Chain C"/>
    <property type="match status" value="1"/>
</dbReference>
<sequence length="342" mass="38418">MSTIISCIKTVGRGERGRQSLSFEQAYQVMTEYLAGDIDDDQMAMLMMLIRVNNETPQEIAGFVKAFQQQVTPLDAEIDWPCYAGKRPQAGEPWHVLAAKILADNGHKVLLHGYHNPQSDRIHAENVLVKLGIAQAHTLCDAQRLLDKYHIAYLPLEVFAPQAKTMLGWQQRYGLRTPINTVVRALNPARALTGVRGSFHPGFQQLHAEVEHWVGQTQHAVVSFKGQSGESEYNPKVSQTVWVSQDSGVTSHYWQELQLDDLPVPGRCPLDTAPSVIQQMANTVIETMSVALFAQLQDRTAARAKALSYWQTYCDDREIHVRPHAPLHPSRRSHLCASAFRH</sequence>
<dbReference type="NCBIfam" id="NF006564">
    <property type="entry name" value="PRK09071.1"/>
    <property type="match status" value="1"/>
</dbReference>
<evidence type="ECO:0000313" key="4">
    <source>
        <dbReference type="EMBL" id="NLS14718.1"/>
    </source>
</evidence>
<dbReference type="Proteomes" id="UP000535589">
    <property type="component" value="Unassembled WGS sequence"/>
</dbReference>
<evidence type="ECO:0000256" key="1">
    <source>
        <dbReference type="ARBA" id="ARBA00022676"/>
    </source>
</evidence>
<dbReference type="InterPro" id="IPR005940">
    <property type="entry name" value="Anthranilate_Pribosyl_Tfrase"/>
</dbReference>
<dbReference type="SUPFAM" id="SSF47648">
    <property type="entry name" value="Nucleoside phosphorylase/phosphoribosyltransferase N-terminal domain"/>
    <property type="match status" value="1"/>
</dbReference>
<comment type="caution">
    <text evidence="4">The sequence shown here is derived from an EMBL/GenBank/DDBJ whole genome shotgun (WGS) entry which is preliminary data.</text>
</comment>
<dbReference type="Gene3D" id="3.40.1030.10">
    <property type="entry name" value="Nucleoside phosphorylase/phosphoribosyltransferase catalytic domain"/>
    <property type="match status" value="1"/>
</dbReference>
<dbReference type="AlphaFoldDB" id="A0A7X8TTW7"/>
<evidence type="ECO:0000256" key="2">
    <source>
        <dbReference type="ARBA" id="ARBA00022679"/>
    </source>
</evidence>
<evidence type="ECO:0000313" key="5">
    <source>
        <dbReference type="Proteomes" id="UP000535589"/>
    </source>
</evidence>
<proteinExistence type="predicted"/>
<dbReference type="PANTHER" id="PTHR43285:SF2">
    <property type="entry name" value="ANTHRANILATE PHOSPHORIBOSYLTRANSFERASE"/>
    <property type="match status" value="1"/>
</dbReference>
<dbReference type="GO" id="GO:0004048">
    <property type="term" value="F:anthranilate phosphoribosyltransferase activity"/>
    <property type="evidence" value="ECO:0007669"/>
    <property type="project" value="InterPro"/>
</dbReference>
<dbReference type="InterPro" id="IPR035902">
    <property type="entry name" value="Nuc_phospho_transferase"/>
</dbReference>
<protein>
    <submittedName>
        <fullName evidence="4">Glycosyl transferase family protein</fullName>
    </submittedName>
</protein>
<gene>
    <name evidence="4" type="ORF">HGP28_17815</name>
</gene>
<dbReference type="RefSeq" id="WP_168837809.1">
    <property type="nucleotide sequence ID" value="NZ_JABAIK010000027.1"/>
</dbReference>
<feature type="domain" description="Glycosyl transferase family 3 N-terminal" evidence="3">
    <location>
        <begin position="7"/>
        <end position="69"/>
    </location>
</feature>
<name>A0A7X8TTW7_9VIBR</name>
<dbReference type="InterPro" id="IPR017459">
    <property type="entry name" value="Glycosyl_Trfase_fam3_N_dom"/>
</dbReference>
<keyword evidence="2 4" id="KW-0808">Transferase</keyword>
<evidence type="ECO:0000259" key="3">
    <source>
        <dbReference type="Pfam" id="PF02885"/>
    </source>
</evidence>
<dbReference type="Pfam" id="PF02885">
    <property type="entry name" value="Glycos_trans_3N"/>
    <property type="match status" value="1"/>
</dbReference>
<dbReference type="SUPFAM" id="SSF52418">
    <property type="entry name" value="Nucleoside phosphorylase/phosphoribosyltransferase catalytic domain"/>
    <property type="match status" value="1"/>
</dbReference>
<dbReference type="GO" id="GO:0000162">
    <property type="term" value="P:L-tryptophan biosynthetic process"/>
    <property type="evidence" value="ECO:0007669"/>
    <property type="project" value="InterPro"/>
</dbReference>
<accession>A0A7X8TTW7</accession>